<dbReference type="InterPro" id="IPR039970">
    <property type="entry name" value="TF_Grauzone"/>
</dbReference>
<feature type="compositionally biased region" description="Basic and acidic residues" evidence="1">
    <location>
        <begin position="512"/>
        <end position="530"/>
    </location>
</feature>
<sequence length="560" mass="61380">MASPGLNTMNTNTAVRYPLQPNPIPGHGQLHGQSRLASPRSSLGYPVTAPSATSDRETFYDNNNNLPATPSDLAVMSPRVEPSQFDPYSTGEDAMQYDHMGPPGYIKPEDVYPSPQLGSVEPQPGQPDLQFGQYQRGHAIEHGATHQVMEFGQGQASYPIRNRPLLSSNADPIMVKVDDSDTDIYGASDVSKEDPTSKRKNEESEGFPGKKRRTSSSSSKQPRAKPAPARSRSGEGSLKVKLKTSSREGAHTSHPASADPYSSDIKSSYPCLQCDHRQFQDRAGLESHIKKQHTRPFICVFHFAGCESTFHSKNEWKRHVSTKHLNVQYWHCTEGPCGGPNRPSSTSPSSKFHDNAFPSSRRTTTSPDPSRGTIFNRKDLFVQHLRRTHADPATKKALSEAQAAAARSSTQKPSGSSSRPPEIHPLASRWLENVPRREAAALIERVTLPTYVRCPAVGCGVDFRGEMAWDERMEHVAKHLESGDRKVVFGGEGDGTLMAWLAGEGVDIVERDGDGWRLGDPLKKGRDSSGGKKRGKGMVRGNEFVEGDGEMDAEGEDDDE</sequence>
<name>A0A420YCZ8_9PEZI</name>
<feature type="domain" description="C2H2-type" evidence="2">
    <location>
        <begin position="297"/>
        <end position="324"/>
    </location>
</feature>
<dbReference type="EMBL" id="QVQW01000019">
    <property type="protein sequence ID" value="RKU45724.1"/>
    <property type="molecule type" value="Genomic_DNA"/>
</dbReference>
<feature type="compositionally biased region" description="Basic and acidic residues" evidence="1">
    <location>
        <begin position="190"/>
        <end position="203"/>
    </location>
</feature>
<feature type="domain" description="C2H2-type" evidence="2">
    <location>
        <begin position="269"/>
        <end position="293"/>
    </location>
</feature>
<feature type="region of interest" description="Disordered" evidence="1">
    <location>
        <begin position="180"/>
        <end position="264"/>
    </location>
</feature>
<dbReference type="InterPro" id="IPR013087">
    <property type="entry name" value="Znf_C2H2_type"/>
</dbReference>
<dbReference type="OrthoDB" id="5388486at2759"/>
<feature type="compositionally biased region" description="Low complexity" evidence="1">
    <location>
        <begin position="358"/>
        <end position="371"/>
    </location>
</feature>
<evidence type="ECO:0000256" key="1">
    <source>
        <dbReference type="SAM" id="MobiDB-lite"/>
    </source>
</evidence>
<feature type="region of interest" description="Disordered" evidence="1">
    <location>
        <begin position="1"/>
        <end position="60"/>
    </location>
</feature>
<gene>
    <name evidence="3" type="ORF">DL546_007790</name>
</gene>
<feature type="region of interest" description="Disordered" evidence="1">
    <location>
        <begin position="337"/>
        <end position="376"/>
    </location>
</feature>
<feature type="domain" description="C2H2-type" evidence="2">
    <location>
        <begin position="452"/>
        <end position="479"/>
    </location>
</feature>
<feature type="compositionally biased region" description="Low complexity" evidence="1">
    <location>
        <begin position="399"/>
        <end position="412"/>
    </location>
</feature>
<keyword evidence="4" id="KW-1185">Reference proteome</keyword>
<reference evidence="3 4" key="1">
    <citation type="submission" date="2018-08" db="EMBL/GenBank/DDBJ databases">
        <title>Draft genome of the lignicolous fungus Coniochaeta pulveracea.</title>
        <authorList>
            <person name="Borstlap C.J."/>
            <person name="De Witt R.N."/>
            <person name="Botha A."/>
            <person name="Volschenk H."/>
        </authorList>
    </citation>
    <scope>NUCLEOTIDE SEQUENCE [LARGE SCALE GENOMIC DNA]</scope>
    <source>
        <strain evidence="3 4">CAB683</strain>
    </source>
</reference>
<dbReference type="AlphaFoldDB" id="A0A420YCZ8"/>
<feature type="compositionally biased region" description="Basic and acidic residues" evidence="1">
    <location>
        <begin position="389"/>
        <end position="398"/>
    </location>
</feature>
<feature type="region of interest" description="Disordered" evidence="1">
    <location>
        <begin position="389"/>
        <end position="429"/>
    </location>
</feature>
<dbReference type="PANTHER" id="PTHR23225">
    <property type="entry name" value="ZINC FINGER PROTEIN"/>
    <property type="match status" value="1"/>
</dbReference>
<evidence type="ECO:0000313" key="3">
    <source>
        <dbReference type="EMBL" id="RKU45724.1"/>
    </source>
</evidence>
<dbReference type="Proteomes" id="UP000275385">
    <property type="component" value="Unassembled WGS sequence"/>
</dbReference>
<protein>
    <recommendedName>
        <fullName evidence="2">C2H2-type domain-containing protein</fullName>
    </recommendedName>
</protein>
<feature type="compositionally biased region" description="Low complexity" evidence="1">
    <location>
        <begin position="215"/>
        <end position="231"/>
    </location>
</feature>
<dbReference type="STRING" id="177199.A0A420YCZ8"/>
<proteinExistence type="predicted"/>
<dbReference type="PANTHER" id="PTHR23225:SF2">
    <property type="entry name" value="AT09679P-RELATED"/>
    <property type="match status" value="1"/>
</dbReference>
<dbReference type="SMART" id="SM00355">
    <property type="entry name" value="ZnF_C2H2"/>
    <property type="match status" value="3"/>
</dbReference>
<organism evidence="3 4">
    <name type="scientific">Coniochaeta pulveracea</name>
    <dbReference type="NCBI Taxonomy" id="177199"/>
    <lineage>
        <taxon>Eukaryota</taxon>
        <taxon>Fungi</taxon>
        <taxon>Dikarya</taxon>
        <taxon>Ascomycota</taxon>
        <taxon>Pezizomycotina</taxon>
        <taxon>Sordariomycetes</taxon>
        <taxon>Sordariomycetidae</taxon>
        <taxon>Coniochaetales</taxon>
        <taxon>Coniochaetaceae</taxon>
        <taxon>Coniochaeta</taxon>
    </lineage>
</organism>
<feature type="compositionally biased region" description="Acidic residues" evidence="1">
    <location>
        <begin position="545"/>
        <end position="560"/>
    </location>
</feature>
<dbReference type="GO" id="GO:0003700">
    <property type="term" value="F:DNA-binding transcription factor activity"/>
    <property type="evidence" value="ECO:0007669"/>
    <property type="project" value="InterPro"/>
</dbReference>
<feature type="region of interest" description="Disordered" evidence="1">
    <location>
        <begin position="512"/>
        <end position="560"/>
    </location>
</feature>
<accession>A0A420YCZ8</accession>
<evidence type="ECO:0000313" key="4">
    <source>
        <dbReference type="Proteomes" id="UP000275385"/>
    </source>
</evidence>
<comment type="caution">
    <text evidence="3">The sequence shown here is derived from an EMBL/GenBank/DDBJ whole genome shotgun (WGS) entry which is preliminary data.</text>
</comment>
<feature type="compositionally biased region" description="Polar residues" evidence="1">
    <location>
        <begin position="1"/>
        <end position="14"/>
    </location>
</feature>
<evidence type="ECO:0000259" key="2">
    <source>
        <dbReference type="SMART" id="SM00355"/>
    </source>
</evidence>
<feature type="compositionally biased region" description="Polar residues" evidence="1">
    <location>
        <begin position="31"/>
        <end position="41"/>
    </location>
</feature>
<dbReference type="Gene3D" id="3.30.160.60">
    <property type="entry name" value="Classic Zinc Finger"/>
    <property type="match status" value="1"/>
</dbReference>